<dbReference type="InterPro" id="IPR002528">
    <property type="entry name" value="MATE_fam"/>
</dbReference>
<evidence type="ECO:0000256" key="4">
    <source>
        <dbReference type="ARBA" id="ARBA00022989"/>
    </source>
</evidence>
<feature type="transmembrane region" description="Helical" evidence="6">
    <location>
        <begin position="301"/>
        <end position="324"/>
    </location>
</feature>
<dbReference type="GO" id="GO:0016020">
    <property type="term" value="C:membrane"/>
    <property type="evidence" value="ECO:0007669"/>
    <property type="project" value="UniProtKB-SubCell"/>
</dbReference>
<accession>W6MT93</accession>
<dbReference type="CDD" id="cd13132">
    <property type="entry name" value="MATE_eukaryotic"/>
    <property type="match status" value="1"/>
</dbReference>
<evidence type="ECO:0000256" key="6">
    <source>
        <dbReference type="SAM" id="Phobius"/>
    </source>
</evidence>
<protein>
    <recommendedName>
        <fullName evidence="9">MATE efflux family protein</fullName>
    </recommendedName>
</protein>
<dbReference type="PANTHER" id="PTHR11206">
    <property type="entry name" value="MULTIDRUG RESISTANCE PROTEIN"/>
    <property type="match status" value="1"/>
</dbReference>
<comment type="similarity">
    <text evidence="2">Belongs to the multi antimicrobial extrusion (MATE) (TC 2.A.66.1) family.</text>
</comment>
<evidence type="ECO:0000256" key="1">
    <source>
        <dbReference type="ARBA" id="ARBA00004141"/>
    </source>
</evidence>
<organism evidence="7 8">
    <name type="scientific">Kuraishia capsulata CBS 1993</name>
    <dbReference type="NCBI Taxonomy" id="1382522"/>
    <lineage>
        <taxon>Eukaryota</taxon>
        <taxon>Fungi</taxon>
        <taxon>Dikarya</taxon>
        <taxon>Ascomycota</taxon>
        <taxon>Saccharomycotina</taxon>
        <taxon>Pichiomycetes</taxon>
        <taxon>Pichiales</taxon>
        <taxon>Pichiaceae</taxon>
        <taxon>Kuraishia</taxon>
    </lineage>
</organism>
<dbReference type="InterPro" id="IPR045069">
    <property type="entry name" value="MATE_euk"/>
</dbReference>
<feature type="transmembrane region" description="Helical" evidence="6">
    <location>
        <begin position="526"/>
        <end position="547"/>
    </location>
</feature>
<keyword evidence="8" id="KW-1185">Reference proteome</keyword>
<gene>
    <name evidence="7" type="ORF">KUCA_T00005611001</name>
</gene>
<dbReference type="GO" id="GO:0042910">
    <property type="term" value="F:xenobiotic transmembrane transporter activity"/>
    <property type="evidence" value="ECO:0007669"/>
    <property type="project" value="InterPro"/>
</dbReference>
<name>W6MT93_9ASCO</name>
<evidence type="ECO:0000313" key="8">
    <source>
        <dbReference type="Proteomes" id="UP000019384"/>
    </source>
</evidence>
<feature type="transmembrane region" description="Helical" evidence="6">
    <location>
        <begin position="245"/>
        <end position="262"/>
    </location>
</feature>
<reference evidence="7" key="2">
    <citation type="submission" date="2014-02" db="EMBL/GenBank/DDBJ databases">
        <title>Complete DNA sequence of /Kuraishia capsulata/ illustrates novel genomic features among budding yeasts (/Saccharomycotina/).</title>
        <authorList>
            <person name="Morales L."/>
            <person name="Noel B."/>
            <person name="Porcel B."/>
            <person name="Marcet-Houben M."/>
            <person name="Hullo M-F."/>
            <person name="Sacerdot C."/>
            <person name="Tekaia F."/>
            <person name="Leh-Louis V."/>
            <person name="Despons L."/>
            <person name="Khanna V."/>
            <person name="Aury J-M."/>
            <person name="Barbe V."/>
            <person name="Couloux A."/>
            <person name="Labadie K."/>
            <person name="Pelletier E."/>
            <person name="Souciet J-L."/>
            <person name="Boekhout T."/>
            <person name="Gabaldon T."/>
            <person name="Wincker P."/>
            <person name="Dujon B."/>
        </authorList>
    </citation>
    <scope>NUCLEOTIDE SEQUENCE</scope>
    <source>
        <strain evidence="7">CBS 1993</strain>
    </source>
</reference>
<dbReference type="GO" id="GO:0015297">
    <property type="term" value="F:antiporter activity"/>
    <property type="evidence" value="ECO:0007669"/>
    <property type="project" value="InterPro"/>
</dbReference>
<feature type="transmembrane region" description="Helical" evidence="6">
    <location>
        <begin position="170"/>
        <end position="187"/>
    </location>
</feature>
<feature type="transmembrane region" description="Helical" evidence="6">
    <location>
        <begin position="423"/>
        <end position="446"/>
    </location>
</feature>
<keyword evidence="3 6" id="KW-0812">Transmembrane</keyword>
<feature type="transmembrane region" description="Helical" evidence="6">
    <location>
        <begin position="500"/>
        <end position="520"/>
    </location>
</feature>
<feature type="transmembrane region" description="Helical" evidence="6">
    <location>
        <begin position="208"/>
        <end position="233"/>
    </location>
</feature>
<dbReference type="Proteomes" id="UP000019384">
    <property type="component" value="Unassembled WGS sequence"/>
</dbReference>
<dbReference type="OrthoDB" id="2126698at2759"/>
<feature type="transmembrane region" description="Helical" evidence="6">
    <location>
        <begin position="128"/>
        <end position="150"/>
    </location>
</feature>
<dbReference type="AlphaFoldDB" id="W6MT93"/>
<dbReference type="STRING" id="1382522.W6MT93"/>
<evidence type="ECO:0000313" key="7">
    <source>
        <dbReference type="EMBL" id="CDK29618.1"/>
    </source>
</evidence>
<dbReference type="RefSeq" id="XP_022461602.1">
    <property type="nucleotide sequence ID" value="XM_022600541.1"/>
</dbReference>
<keyword evidence="5 6" id="KW-0472">Membrane</keyword>
<dbReference type="HOGENOM" id="CLU_012893_1_2_1"/>
<dbReference type="Pfam" id="PF01554">
    <property type="entry name" value="MatE"/>
    <property type="match status" value="2"/>
</dbReference>
<proteinExistence type="inferred from homology"/>
<dbReference type="GO" id="GO:1990961">
    <property type="term" value="P:xenobiotic detoxification by transmembrane export across the plasma membrane"/>
    <property type="evidence" value="ECO:0007669"/>
    <property type="project" value="InterPro"/>
</dbReference>
<dbReference type="GeneID" id="34522990"/>
<evidence type="ECO:0000256" key="3">
    <source>
        <dbReference type="ARBA" id="ARBA00022692"/>
    </source>
</evidence>
<dbReference type="NCBIfam" id="TIGR00797">
    <property type="entry name" value="matE"/>
    <property type="match status" value="1"/>
</dbReference>
<evidence type="ECO:0000256" key="5">
    <source>
        <dbReference type="ARBA" id="ARBA00023136"/>
    </source>
</evidence>
<comment type="subcellular location">
    <subcellularLocation>
        <location evidence="1">Membrane</location>
        <topology evidence="1">Multi-pass membrane protein</topology>
    </subcellularLocation>
</comment>
<feature type="transmembrane region" description="Helical" evidence="6">
    <location>
        <begin position="271"/>
        <end position="289"/>
    </location>
</feature>
<keyword evidence="4 6" id="KW-1133">Transmembrane helix</keyword>
<evidence type="ECO:0000256" key="2">
    <source>
        <dbReference type="ARBA" id="ARBA00010199"/>
    </source>
</evidence>
<evidence type="ECO:0008006" key="9">
    <source>
        <dbReference type="Google" id="ProtNLM"/>
    </source>
</evidence>
<dbReference type="EMBL" id="HG793131">
    <property type="protein sequence ID" value="CDK29618.1"/>
    <property type="molecule type" value="Genomic_DNA"/>
</dbReference>
<sequence>MPPNDPPDVSQLSPAYAQPIYMNAEAAVMANTTSQRRGSIRLSSSFNPRPINFRGSFSSHEDEEETTGLLTDTANGYGAAETAYIQTRRSSLASRKGSLAVIPSNYAEGTFSEAETSYSTEFRMLTTYSVPLVVTFLLQYSLTVASVFSVGQLGKSELAAVSLASMTANISAYGIIQGISTCLDTLCPQAYGRNDYKTVGLYFMRCTALLFLVYAFIFVLWVFFSEMILIAVIPERELCGLASQYLRILVWGVPGFIIFENLKHYLQAQGIFHASTYVLMVCAPMNMLLNYELVWNPLFGIGYAGAPIAVVITNWIMAGLLALYTWRVRGYECWCGFTPDIFRNWHRMLALAGPGVLMVEAEWLAFEIITFSASRFGTVVLAAQSVVSTTCVLVYQIPFAISIAASTRVAWFIGSASKDAARIATHCAMIIGLGFGVLNAIFLATFRRKIASLFSSDPDVIDLASQVLIIGAIYQVNDSLSCMSGGVLRGQGRQHIGGWLNLFSYYFLALPVAFLCAFGFHMELFGLWIGMVIALFFISISQSYFVLTADWSAIIKQSVQDAITEHTSGTPLVEHNLLSPSVSVISNDF</sequence>
<reference evidence="7" key="1">
    <citation type="submission" date="2013-12" db="EMBL/GenBank/DDBJ databases">
        <authorList>
            <person name="Genoscope - CEA"/>
        </authorList>
    </citation>
    <scope>NUCLEOTIDE SEQUENCE</scope>
    <source>
        <strain evidence="7">CBS 1993</strain>
    </source>
</reference>
<feature type="transmembrane region" description="Helical" evidence="6">
    <location>
        <begin position="386"/>
        <end position="411"/>
    </location>
</feature>